<keyword evidence="3" id="KW-1185">Reference proteome</keyword>
<reference evidence="2 3" key="1">
    <citation type="submission" date="2011-02" db="EMBL/GenBank/DDBJ databases">
        <authorList>
            <person name="Weinstock G."/>
            <person name="Sodergren E."/>
            <person name="Clifton S."/>
            <person name="Fulton L."/>
            <person name="Fulton B."/>
            <person name="Courtney L."/>
            <person name="Fronick C."/>
            <person name="Harrison M."/>
            <person name="Strong C."/>
            <person name="Farmer C."/>
            <person name="Delahaunty K."/>
            <person name="Markovic C."/>
            <person name="Hall O."/>
            <person name="Minx P."/>
            <person name="Tomlinson C."/>
            <person name="Mitreva M."/>
            <person name="Hou S."/>
            <person name="Chen J."/>
            <person name="Wollam A."/>
            <person name="Pepin K.H."/>
            <person name="Johnson M."/>
            <person name="Bhonagiri V."/>
            <person name="Zhang X."/>
            <person name="Suruliraj S."/>
            <person name="Warren W."/>
            <person name="Chinwalla A."/>
            <person name="Mardis E.R."/>
            <person name="Wilson R.K."/>
        </authorList>
    </citation>
    <scope>NUCLEOTIDE SEQUENCE [LARGE SCALE GENOMIC DNA]</scope>
    <source>
        <strain evidence="2 3">YIT 12056</strain>
    </source>
</reference>
<dbReference type="PROSITE" id="PS51257">
    <property type="entry name" value="PROKAR_LIPOPROTEIN"/>
    <property type="match status" value="1"/>
</dbReference>
<feature type="signal peptide" evidence="1">
    <location>
        <begin position="1"/>
        <end position="19"/>
    </location>
</feature>
<comment type="caution">
    <text evidence="2">The sequence shown here is derived from an EMBL/GenBank/DDBJ whole genome shotgun (WGS) entry which is preliminary data.</text>
</comment>
<accession>A0ABP2KTX4</accession>
<evidence type="ECO:0000313" key="3">
    <source>
        <dbReference type="Proteomes" id="UP000010321"/>
    </source>
</evidence>
<protein>
    <submittedName>
        <fullName evidence="2">Uncharacterized protein</fullName>
    </submittedName>
</protein>
<name>A0ABP2KTX4_9BACE</name>
<feature type="chain" id="PRO_5047004130" evidence="1">
    <location>
        <begin position="20"/>
        <end position="279"/>
    </location>
</feature>
<sequence>MMNKLINPILFIMCLLAMACSDDNNENETFAPFSLEKRYYEVRLERNATSIPIINGSGDISLAIEDENILNAIYSKYNDKEDDRKGHINLYGMQKGSTTLTITDNITKDVETVEVKVTDCYLSYMIAESNHPLLKANTTLFFINNPAKESYIFARDNLHGTLYDRPTMKGSYEFFITPDSKEQLHDIPGLRLTFQTDGEENVTDNNDTTTSYDFQIMGNNQIFSVIQAFLGVKWEELFDNAHTKSPAPVDFTMKLTAPNTNYQITGVLSTTSIPEHILD</sequence>
<organism evidence="2 3">
    <name type="scientific">Bacteroides clarus YIT 12056</name>
    <dbReference type="NCBI Taxonomy" id="762984"/>
    <lineage>
        <taxon>Bacteria</taxon>
        <taxon>Pseudomonadati</taxon>
        <taxon>Bacteroidota</taxon>
        <taxon>Bacteroidia</taxon>
        <taxon>Bacteroidales</taxon>
        <taxon>Bacteroidaceae</taxon>
        <taxon>Bacteroides</taxon>
    </lineage>
</organism>
<dbReference type="RefSeq" id="WP_009121539.1">
    <property type="nucleotide sequence ID" value="NZ_FQWK01000003.1"/>
</dbReference>
<gene>
    <name evidence="2" type="ORF">HMPREF9445_01383</name>
</gene>
<keyword evidence="1" id="KW-0732">Signal</keyword>
<dbReference type="EMBL" id="AFBM01000010">
    <property type="protein sequence ID" value="EGF53053.1"/>
    <property type="molecule type" value="Genomic_DNA"/>
</dbReference>
<dbReference type="Proteomes" id="UP000010321">
    <property type="component" value="Unassembled WGS sequence"/>
</dbReference>
<proteinExistence type="predicted"/>
<evidence type="ECO:0000256" key="1">
    <source>
        <dbReference type="SAM" id="SignalP"/>
    </source>
</evidence>
<evidence type="ECO:0000313" key="2">
    <source>
        <dbReference type="EMBL" id="EGF53053.1"/>
    </source>
</evidence>